<accession>A0A423PYH3</accession>
<organism evidence="2 3">
    <name type="scientific">Salinisphaera orenii MK-B5</name>
    <dbReference type="NCBI Taxonomy" id="856730"/>
    <lineage>
        <taxon>Bacteria</taxon>
        <taxon>Pseudomonadati</taxon>
        <taxon>Pseudomonadota</taxon>
        <taxon>Gammaproteobacteria</taxon>
        <taxon>Salinisphaerales</taxon>
        <taxon>Salinisphaeraceae</taxon>
        <taxon>Salinisphaera</taxon>
    </lineage>
</organism>
<reference evidence="2 3" key="1">
    <citation type="submission" date="2013-10" db="EMBL/GenBank/DDBJ databases">
        <title>Salinisphaera orenii MK-B5 Genome Sequencing.</title>
        <authorList>
            <person name="Lai Q."/>
            <person name="Li C."/>
            <person name="Shao Z."/>
        </authorList>
    </citation>
    <scope>NUCLEOTIDE SEQUENCE [LARGE SCALE GENOMIC DNA]</scope>
    <source>
        <strain evidence="2 3">MK-B5</strain>
    </source>
</reference>
<comment type="caution">
    <text evidence="2">The sequence shown here is derived from an EMBL/GenBank/DDBJ whole genome shotgun (WGS) entry which is preliminary data.</text>
</comment>
<keyword evidence="1" id="KW-1133">Transmembrane helix</keyword>
<dbReference type="AlphaFoldDB" id="A0A423PYH3"/>
<keyword evidence="1" id="KW-0472">Membrane</keyword>
<gene>
    <name evidence="2" type="ORF">SAOR_00680</name>
</gene>
<keyword evidence="1" id="KW-0812">Transmembrane</keyword>
<dbReference type="Proteomes" id="UP000283993">
    <property type="component" value="Unassembled WGS sequence"/>
</dbReference>
<proteinExistence type="predicted"/>
<dbReference type="Pfam" id="PF16137">
    <property type="entry name" value="DUF4845"/>
    <property type="match status" value="1"/>
</dbReference>
<keyword evidence="3" id="KW-1185">Reference proteome</keyword>
<sequence>MRGEVQRATRMRNRRAQRGITIWGLLYVLITLGLIALVAIKSVPVYLNAYDVRTTLQAVADDPDLRRASAGEIQQAVQRRFDAGYVDNLSGRDVAVERAGDGRRISLSYEVRRPMLLNLSLVYSFEESAMLAGGDER</sequence>
<evidence type="ECO:0000256" key="1">
    <source>
        <dbReference type="SAM" id="Phobius"/>
    </source>
</evidence>
<name>A0A423PYH3_9GAMM</name>
<protein>
    <recommendedName>
        <fullName evidence="4">DUF4845 domain-containing protein</fullName>
    </recommendedName>
</protein>
<evidence type="ECO:0008006" key="4">
    <source>
        <dbReference type="Google" id="ProtNLM"/>
    </source>
</evidence>
<feature type="transmembrane region" description="Helical" evidence="1">
    <location>
        <begin position="20"/>
        <end position="40"/>
    </location>
</feature>
<evidence type="ECO:0000313" key="3">
    <source>
        <dbReference type="Proteomes" id="UP000283993"/>
    </source>
</evidence>
<dbReference type="InterPro" id="IPR032314">
    <property type="entry name" value="DUF4845"/>
</dbReference>
<dbReference type="EMBL" id="AYKH01000001">
    <property type="protein sequence ID" value="ROO30578.1"/>
    <property type="molecule type" value="Genomic_DNA"/>
</dbReference>
<evidence type="ECO:0000313" key="2">
    <source>
        <dbReference type="EMBL" id="ROO30578.1"/>
    </source>
</evidence>